<reference evidence="4 5" key="1">
    <citation type="submission" date="2021-06" db="EMBL/GenBank/DDBJ databases">
        <title>Caerostris darwini draft genome.</title>
        <authorList>
            <person name="Kono N."/>
            <person name="Arakawa K."/>
        </authorList>
    </citation>
    <scope>NUCLEOTIDE SEQUENCE [LARGE SCALE GENOMIC DNA]</scope>
</reference>
<sequence length="355" mass="39395">MAQENIYLFLTVLVVLGNIAFSEEYNSSSSHSTEKSLRTGRKNYPVYNPPVDYKSKSKLHFPPQADDYKDEKGSFQPGEYPSAPESSPESEEAVPYFPPSNSYPEVHKSKSGSGYSSSDNSMYKSESNANYNVWKGFPSESGEYEGPVTGMKGVPPSFDDFQFPSDSWNKDKMAAMITLMNEMKEEAKPKPKPKPNGLMSKLKKDPSAFLLAAAIPISILLAAILPALMNNMVTIPTVSTTVTGSKARKFIENQFISPIADGISTFGARALEDPGCIQRTFCEVTKGSSSKHRDSRILQRMLHKVSTFVDDKTLDNYGVKELSESMADGNCEKVPCTNFNLTDYAYKLFFNEKKQ</sequence>
<keyword evidence="5" id="KW-1185">Reference proteome</keyword>
<gene>
    <name evidence="4" type="primary">AVEN_210264_1</name>
    <name evidence="4" type="ORF">CDAR_451701</name>
</gene>
<proteinExistence type="predicted"/>
<keyword evidence="2" id="KW-0472">Membrane</keyword>
<evidence type="ECO:0000313" key="5">
    <source>
        <dbReference type="Proteomes" id="UP001054837"/>
    </source>
</evidence>
<accession>A0AAV4W1F5</accession>
<comment type="caution">
    <text evidence="4">The sequence shown here is derived from an EMBL/GenBank/DDBJ whole genome shotgun (WGS) entry which is preliminary data.</text>
</comment>
<feature type="region of interest" description="Disordered" evidence="1">
    <location>
        <begin position="25"/>
        <end position="122"/>
    </location>
</feature>
<keyword evidence="2" id="KW-1133">Transmembrane helix</keyword>
<feature type="signal peptide" evidence="3">
    <location>
        <begin position="1"/>
        <end position="22"/>
    </location>
</feature>
<keyword evidence="2" id="KW-0812">Transmembrane</keyword>
<feature type="compositionally biased region" description="Low complexity" evidence="1">
    <location>
        <begin position="111"/>
        <end position="122"/>
    </location>
</feature>
<dbReference type="Proteomes" id="UP001054837">
    <property type="component" value="Unassembled WGS sequence"/>
</dbReference>
<dbReference type="EMBL" id="BPLQ01013883">
    <property type="protein sequence ID" value="GIY75749.1"/>
    <property type="molecule type" value="Genomic_DNA"/>
</dbReference>
<evidence type="ECO:0000256" key="1">
    <source>
        <dbReference type="SAM" id="MobiDB-lite"/>
    </source>
</evidence>
<keyword evidence="3" id="KW-0732">Signal</keyword>
<feature type="chain" id="PRO_5043360542" evidence="3">
    <location>
        <begin position="23"/>
        <end position="355"/>
    </location>
</feature>
<evidence type="ECO:0000256" key="3">
    <source>
        <dbReference type="SAM" id="SignalP"/>
    </source>
</evidence>
<evidence type="ECO:0000256" key="2">
    <source>
        <dbReference type="SAM" id="Phobius"/>
    </source>
</evidence>
<dbReference type="AlphaFoldDB" id="A0AAV4W1F5"/>
<evidence type="ECO:0000313" key="4">
    <source>
        <dbReference type="EMBL" id="GIY75749.1"/>
    </source>
</evidence>
<name>A0AAV4W1F5_9ARAC</name>
<feature type="transmembrane region" description="Helical" evidence="2">
    <location>
        <begin position="208"/>
        <end position="229"/>
    </location>
</feature>
<protein>
    <submittedName>
        <fullName evidence="4">Uncharacterized protein</fullName>
    </submittedName>
</protein>
<organism evidence="4 5">
    <name type="scientific">Caerostris darwini</name>
    <dbReference type="NCBI Taxonomy" id="1538125"/>
    <lineage>
        <taxon>Eukaryota</taxon>
        <taxon>Metazoa</taxon>
        <taxon>Ecdysozoa</taxon>
        <taxon>Arthropoda</taxon>
        <taxon>Chelicerata</taxon>
        <taxon>Arachnida</taxon>
        <taxon>Araneae</taxon>
        <taxon>Araneomorphae</taxon>
        <taxon>Entelegynae</taxon>
        <taxon>Araneoidea</taxon>
        <taxon>Araneidae</taxon>
        <taxon>Caerostris</taxon>
    </lineage>
</organism>